<proteinExistence type="predicted"/>
<gene>
    <name evidence="1" type="ORF">NE237_010545</name>
</gene>
<reference evidence="1" key="1">
    <citation type="journal article" date="2023" name="Plant J.">
        <title>The genome of the king protea, Protea cynaroides.</title>
        <authorList>
            <person name="Chang J."/>
            <person name="Duong T.A."/>
            <person name="Schoeman C."/>
            <person name="Ma X."/>
            <person name="Roodt D."/>
            <person name="Barker N."/>
            <person name="Li Z."/>
            <person name="Van de Peer Y."/>
            <person name="Mizrachi E."/>
        </authorList>
    </citation>
    <scope>NUCLEOTIDE SEQUENCE</scope>
    <source>
        <tissue evidence="1">Young leaves</tissue>
    </source>
</reference>
<dbReference type="AlphaFoldDB" id="A0A9Q0R1B7"/>
<organism evidence="1 2">
    <name type="scientific">Protea cynaroides</name>
    <dbReference type="NCBI Taxonomy" id="273540"/>
    <lineage>
        <taxon>Eukaryota</taxon>
        <taxon>Viridiplantae</taxon>
        <taxon>Streptophyta</taxon>
        <taxon>Embryophyta</taxon>
        <taxon>Tracheophyta</taxon>
        <taxon>Spermatophyta</taxon>
        <taxon>Magnoliopsida</taxon>
        <taxon>Proteales</taxon>
        <taxon>Proteaceae</taxon>
        <taxon>Protea</taxon>
    </lineage>
</organism>
<evidence type="ECO:0000313" key="2">
    <source>
        <dbReference type="Proteomes" id="UP001141806"/>
    </source>
</evidence>
<keyword evidence="2" id="KW-1185">Reference proteome</keyword>
<accession>A0A9Q0R1B7</accession>
<dbReference type="EMBL" id="JAMYWD010000002">
    <property type="protein sequence ID" value="KAJ4979765.1"/>
    <property type="molecule type" value="Genomic_DNA"/>
</dbReference>
<comment type="caution">
    <text evidence="1">The sequence shown here is derived from an EMBL/GenBank/DDBJ whole genome shotgun (WGS) entry which is preliminary data.</text>
</comment>
<dbReference type="Proteomes" id="UP001141806">
    <property type="component" value="Unassembled WGS sequence"/>
</dbReference>
<sequence length="234" mass="26201">MRPADQLCVAGAPPFIPQLSLTQVDSVFKSARVVLALVAGSRLPAHLKFVDALTDQELLRKAYVHESQVWASITDGLCRRYESALDCIATLVANEKASRDIQSVQFGEMQKLSSELSTLLGESVETEAARAREGLERIQKLQAEIRAQTVEEYKQLGEYKEVVKEVASIYFKKGADYLRQYFDHKGIQAVYFDIPIYTNEAGDLNGMTPKNESELVRGILSPEEDSPLRSFLRL</sequence>
<evidence type="ECO:0000313" key="1">
    <source>
        <dbReference type="EMBL" id="KAJ4979765.1"/>
    </source>
</evidence>
<protein>
    <submittedName>
        <fullName evidence="1">Uncharacterized protein</fullName>
    </submittedName>
</protein>
<name>A0A9Q0R1B7_9MAGN</name>